<keyword evidence="1" id="KW-0813">Transport</keyword>
<gene>
    <name evidence="5" type="ORF">BU202_04030</name>
</gene>
<evidence type="ECO:0000256" key="3">
    <source>
        <dbReference type="ARBA" id="ARBA00022840"/>
    </source>
</evidence>
<dbReference type="PROSITE" id="PS00211">
    <property type="entry name" value="ABC_TRANSPORTER_1"/>
    <property type="match status" value="1"/>
</dbReference>
<dbReference type="InterPro" id="IPR050763">
    <property type="entry name" value="ABC_transporter_ATP-binding"/>
</dbReference>
<proteinExistence type="predicted"/>
<dbReference type="SMART" id="SM00382">
    <property type="entry name" value="AAA"/>
    <property type="match status" value="1"/>
</dbReference>
<dbReference type="InterPro" id="IPR027417">
    <property type="entry name" value="P-loop_NTPase"/>
</dbReference>
<feature type="domain" description="ABC transporter" evidence="4">
    <location>
        <begin position="4"/>
        <end position="228"/>
    </location>
</feature>
<dbReference type="CDD" id="cd03230">
    <property type="entry name" value="ABC_DR_subfamily_A"/>
    <property type="match status" value="1"/>
</dbReference>
<dbReference type="GO" id="GO:0005524">
    <property type="term" value="F:ATP binding"/>
    <property type="evidence" value="ECO:0007669"/>
    <property type="project" value="UniProtKB-KW"/>
</dbReference>
<evidence type="ECO:0000259" key="4">
    <source>
        <dbReference type="PROSITE" id="PS50893"/>
    </source>
</evidence>
<name>A0A1Q8E8Q3_9STRE</name>
<dbReference type="Gene3D" id="3.40.50.300">
    <property type="entry name" value="P-loop containing nucleotide triphosphate hydrolases"/>
    <property type="match status" value="1"/>
</dbReference>
<dbReference type="PANTHER" id="PTHR42711:SF17">
    <property type="entry name" value="ABC TRANSPORTER ATP-BINDING PROTEIN"/>
    <property type="match status" value="1"/>
</dbReference>
<sequence>MTMIDVRNISKSIKGKQILRDVSFEIGAGECVALIGPNGAGKTTLMSCLLGDWFVTSGSITIQGRQVTDASLKQMVGILPQENAVPANLKVKELIAFFQAIYPHSLSDQEVDDLLHFSSEQKQQLAEKLSGGQKRLLSFVLTLIGRPFILFLDEPTTAMDTSTRQRFWEIVNRLKESGVTIVYSSHYIEEVEHTADRILVLHKGQLLRDTTPFKMRSEEQEKQFIIPRDYEQLVKSWKTVYDIEVSHDRLSFMTREVEAVWQALQEVDCPIAEIEMTNKTLLHTLFDTTKEDEK</sequence>
<dbReference type="OrthoDB" id="9804819at2"/>
<evidence type="ECO:0000256" key="1">
    <source>
        <dbReference type="ARBA" id="ARBA00022448"/>
    </source>
</evidence>
<dbReference type="SUPFAM" id="SSF52540">
    <property type="entry name" value="P-loop containing nucleoside triphosphate hydrolases"/>
    <property type="match status" value="1"/>
</dbReference>
<dbReference type="InterPro" id="IPR017871">
    <property type="entry name" value="ABC_transporter-like_CS"/>
</dbReference>
<dbReference type="PANTHER" id="PTHR42711">
    <property type="entry name" value="ABC TRANSPORTER ATP-BINDING PROTEIN"/>
    <property type="match status" value="1"/>
</dbReference>
<dbReference type="Pfam" id="PF00005">
    <property type="entry name" value="ABC_tran"/>
    <property type="match status" value="1"/>
</dbReference>
<comment type="caution">
    <text evidence="5">The sequence shown here is derived from an EMBL/GenBank/DDBJ whole genome shotgun (WGS) entry which is preliminary data.</text>
</comment>
<reference evidence="6" key="1">
    <citation type="submission" date="2016-12" db="EMBL/GenBank/DDBJ databases">
        <authorList>
            <person name="Gulvik C.A."/>
        </authorList>
    </citation>
    <scope>NUCLEOTIDE SEQUENCE [LARGE SCALE GENOMIC DNA]</scope>
    <source>
        <strain evidence="6">NED12-00049-6B</strain>
    </source>
</reference>
<accession>A0A1Q8E8Q3</accession>
<dbReference type="GO" id="GO:0016887">
    <property type="term" value="F:ATP hydrolysis activity"/>
    <property type="evidence" value="ECO:0007669"/>
    <property type="project" value="InterPro"/>
</dbReference>
<evidence type="ECO:0000313" key="6">
    <source>
        <dbReference type="Proteomes" id="UP000186890"/>
    </source>
</evidence>
<dbReference type="EMBL" id="MSJM01000003">
    <property type="protein sequence ID" value="OLF48169.1"/>
    <property type="molecule type" value="Genomic_DNA"/>
</dbReference>
<dbReference type="PROSITE" id="PS50893">
    <property type="entry name" value="ABC_TRANSPORTER_2"/>
    <property type="match status" value="1"/>
</dbReference>
<protein>
    <submittedName>
        <fullName evidence="5">Multidrug ABC transporter ATP-binding protein</fullName>
    </submittedName>
</protein>
<evidence type="ECO:0000313" key="5">
    <source>
        <dbReference type="EMBL" id="OLF48169.1"/>
    </source>
</evidence>
<keyword evidence="3 5" id="KW-0067">ATP-binding</keyword>
<dbReference type="RefSeq" id="WP_075104520.1">
    <property type="nucleotide sequence ID" value="NZ_MSJM01000003.1"/>
</dbReference>
<dbReference type="AlphaFoldDB" id="A0A1Q8E8Q3"/>
<dbReference type="InterPro" id="IPR003439">
    <property type="entry name" value="ABC_transporter-like_ATP-bd"/>
</dbReference>
<keyword evidence="6" id="KW-1185">Reference proteome</keyword>
<dbReference type="Proteomes" id="UP000186890">
    <property type="component" value="Unassembled WGS sequence"/>
</dbReference>
<keyword evidence="2" id="KW-0547">Nucleotide-binding</keyword>
<dbReference type="InterPro" id="IPR003593">
    <property type="entry name" value="AAA+_ATPase"/>
</dbReference>
<organism evidence="5 6">
    <name type="scientific">Streptococcus cuniculi</name>
    <dbReference type="NCBI Taxonomy" id="1432788"/>
    <lineage>
        <taxon>Bacteria</taxon>
        <taxon>Bacillati</taxon>
        <taxon>Bacillota</taxon>
        <taxon>Bacilli</taxon>
        <taxon>Lactobacillales</taxon>
        <taxon>Streptococcaceae</taxon>
        <taxon>Streptococcus</taxon>
    </lineage>
</organism>
<evidence type="ECO:0000256" key="2">
    <source>
        <dbReference type="ARBA" id="ARBA00022741"/>
    </source>
</evidence>